<dbReference type="AlphaFoldDB" id="A0A5P8FM74"/>
<dbReference type="Pfam" id="PF25906">
    <property type="entry name" value="PucR-like_N"/>
    <property type="match status" value="1"/>
</dbReference>
<gene>
    <name evidence="4" type="ORF">EEW87_010985</name>
</gene>
<dbReference type="InterPro" id="IPR058663">
    <property type="entry name" value="PucR-like_N"/>
</dbReference>
<protein>
    <submittedName>
        <fullName evidence="4">PucR family transcriptional regulator</fullName>
    </submittedName>
</protein>
<accession>A0A5P8FM74</accession>
<sequence>MLCATNKIEVDVVPDTPKTRSQGSSERTRTSSPSPPPAATRTAAQAAELALDEQTARSLRSHLPEVAESVIAAIIEEVPSYSAPFQGRMGRVIEQAVRTSLDSFLDAASAASASGAREGEQTSIGVGVQAAEQLGRAEARAGRPVDALLSAYRVGARVSWREVSRMAVAQGAEAATLGRFAEVVFTYIDELSAASVAGHNAETHTAERARIVNLDRLVRSLLVGAPETRLVEAAQLARWTPARTLTVVLVAGERALNTAAMLDPRTLSLGEDLPPVRGLPAPDRVAALLVPDAGGRARGALLDLLSGRDAVVGPAVPWTEADRSYARAVRAAVLPRESGTVLDTDAHLAQIVLAADPETLADLRESALAPFADLTEGSAERLAETLRAWLLLQGRRELVAEALHVHPQTVRYRMGQVRELLGDRLQDPDAVLELVLALSARPS</sequence>
<evidence type="ECO:0000313" key="5">
    <source>
        <dbReference type="Proteomes" id="UP000271708"/>
    </source>
</evidence>
<dbReference type="EMBL" id="CP044548">
    <property type="protein sequence ID" value="QFQ30709.2"/>
    <property type="molecule type" value="Genomic_DNA"/>
</dbReference>
<evidence type="ECO:0000259" key="3">
    <source>
        <dbReference type="Pfam" id="PF25906"/>
    </source>
</evidence>
<feature type="domain" description="PucR-like N-terminal" evidence="3">
    <location>
        <begin position="53"/>
        <end position="206"/>
    </location>
</feature>
<feature type="domain" description="PucR C-terminal helix-turn-helix" evidence="2">
    <location>
        <begin position="382"/>
        <end position="439"/>
    </location>
</feature>
<dbReference type="Pfam" id="PF13556">
    <property type="entry name" value="HTH_30"/>
    <property type="match status" value="1"/>
</dbReference>
<dbReference type="InterPro" id="IPR025736">
    <property type="entry name" value="PucR_C-HTH_dom"/>
</dbReference>
<name>A0A5P8FM74_9MICO</name>
<dbReference type="InterPro" id="IPR051448">
    <property type="entry name" value="CdaR-like_regulators"/>
</dbReference>
<dbReference type="KEGG" id="jme:EEW87_010985"/>
<dbReference type="Proteomes" id="UP000271708">
    <property type="component" value="Chromosome"/>
</dbReference>
<evidence type="ECO:0000256" key="1">
    <source>
        <dbReference type="SAM" id="MobiDB-lite"/>
    </source>
</evidence>
<dbReference type="InterPro" id="IPR042070">
    <property type="entry name" value="PucR_C-HTH_sf"/>
</dbReference>
<proteinExistence type="predicted"/>
<dbReference type="PANTHER" id="PTHR33744:SF1">
    <property type="entry name" value="DNA-BINDING TRANSCRIPTIONAL ACTIVATOR ADER"/>
    <property type="match status" value="1"/>
</dbReference>
<evidence type="ECO:0000259" key="2">
    <source>
        <dbReference type="Pfam" id="PF13556"/>
    </source>
</evidence>
<dbReference type="PANTHER" id="PTHR33744">
    <property type="entry name" value="CARBOHYDRATE DIACID REGULATOR"/>
    <property type="match status" value="1"/>
</dbReference>
<reference evidence="4 5" key="1">
    <citation type="submission" date="2019-09" db="EMBL/GenBank/DDBJ databases">
        <title>Complete Genome Sequence of Janibacter melonis M714 with both human health impact and industrial applications.</title>
        <authorList>
            <person name="Jin M."/>
            <person name="Zhao Q.R."/>
        </authorList>
    </citation>
    <scope>NUCLEOTIDE SEQUENCE [LARGE SCALE GENOMIC DNA]</scope>
    <source>
        <strain evidence="4 5">M714</strain>
    </source>
</reference>
<feature type="region of interest" description="Disordered" evidence="1">
    <location>
        <begin position="10"/>
        <end position="40"/>
    </location>
</feature>
<organism evidence="4 5">
    <name type="scientific">Janibacter melonis</name>
    <dbReference type="NCBI Taxonomy" id="262209"/>
    <lineage>
        <taxon>Bacteria</taxon>
        <taxon>Bacillati</taxon>
        <taxon>Actinomycetota</taxon>
        <taxon>Actinomycetes</taxon>
        <taxon>Micrococcales</taxon>
        <taxon>Intrasporangiaceae</taxon>
        <taxon>Janibacter</taxon>
    </lineage>
</organism>
<dbReference type="Gene3D" id="1.10.10.2840">
    <property type="entry name" value="PucR C-terminal helix-turn-helix domain"/>
    <property type="match status" value="1"/>
</dbReference>
<evidence type="ECO:0000313" key="4">
    <source>
        <dbReference type="EMBL" id="QFQ30709.2"/>
    </source>
</evidence>